<gene>
    <name evidence="2" type="ORF">GGI25_005014</name>
</gene>
<protein>
    <recommendedName>
        <fullName evidence="4">Temptin</fullName>
    </recommendedName>
</protein>
<evidence type="ECO:0008006" key="4">
    <source>
        <dbReference type="Google" id="ProtNLM"/>
    </source>
</evidence>
<reference evidence="2" key="1">
    <citation type="submission" date="2022-07" db="EMBL/GenBank/DDBJ databases">
        <title>Phylogenomic reconstructions and comparative analyses of Kickxellomycotina fungi.</title>
        <authorList>
            <person name="Reynolds N.K."/>
            <person name="Stajich J.E."/>
            <person name="Barry K."/>
            <person name="Grigoriev I.V."/>
            <person name="Crous P."/>
            <person name="Smith M.E."/>
        </authorList>
    </citation>
    <scope>NUCLEOTIDE SEQUENCE</scope>
    <source>
        <strain evidence="2">NRRL 3115</strain>
    </source>
</reference>
<dbReference type="AlphaFoldDB" id="A0A9W8KW34"/>
<sequence>MHITSLFLACAFAGISNVCAKNNDLDIMHKRQMYGGVPGVEGMNERYSNPFAAFINQGLVPGQGFPQMGMSAYGYGLPGLGLSRFLNPDAVILEGAGKGEISDKDLDNLDNKVYGYDRFKADSNKGADREGDPAYPGCLPNEDCGQRDDCDDEEVDHRHHHHNYNRNEHYHNSGTSMYAHCSLATAAAIAAAIIFGV</sequence>
<evidence type="ECO:0000313" key="3">
    <source>
        <dbReference type="Proteomes" id="UP001151518"/>
    </source>
</evidence>
<feature type="signal peptide" evidence="1">
    <location>
        <begin position="1"/>
        <end position="20"/>
    </location>
</feature>
<feature type="chain" id="PRO_5040789754" description="Temptin" evidence="1">
    <location>
        <begin position="21"/>
        <end position="197"/>
    </location>
</feature>
<organism evidence="2 3">
    <name type="scientific">Coemansia spiralis</name>
    <dbReference type="NCBI Taxonomy" id="417178"/>
    <lineage>
        <taxon>Eukaryota</taxon>
        <taxon>Fungi</taxon>
        <taxon>Fungi incertae sedis</taxon>
        <taxon>Zoopagomycota</taxon>
        <taxon>Kickxellomycotina</taxon>
        <taxon>Kickxellomycetes</taxon>
        <taxon>Kickxellales</taxon>
        <taxon>Kickxellaceae</taxon>
        <taxon>Coemansia</taxon>
    </lineage>
</organism>
<proteinExistence type="predicted"/>
<dbReference type="EMBL" id="JANBTW010000079">
    <property type="protein sequence ID" value="KAJ2672643.1"/>
    <property type="molecule type" value="Genomic_DNA"/>
</dbReference>
<dbReference type="OrthoDB" id="5558474at2759"/>
<accession>A0A9W8KW34</accession>
<keyword evidence="1" id="KW-0732">Signal</keyword>
<comment type="caution">
    <text evidence="2">The sequence shown here is derived from an EMBL/GenBank/DDBJ whole genome shotgun (WGS) entry which is preliminary data.</text>
</comment>
<evidence type="ECO:0000256" key="1">
    <source>
        <dbReference type="SAM" id="SignalP"/>
    </source>
</evidence>
<dbReference type="Proteomes" id="UP001151518">
    <property type="component" value="Unassembled WGS sequence"/>
</dbReference>
<evidence type="ECO:0000313" key="2">
    <source>
        <dbReference type="EMBL" id="KAJ2672643.1"/>
    </source>
</evidence>
<name>A0A9W8KW34_9FUNG</name>